<name>A0A6I6D6C0_9FIRM</name>
<dbReference type="EMBL" id="CP046457">
    <property type="protein sequence ID" value="QGT98803.1"/>
    <property type="molecule type" value="Genomic_DNA"/>
</dbReference>
<protein>
    <submittedName>
        <fullName evidence="1">Uncharacterized protein</fullName>
    </submittedName>
</protein>
<evidence type="ECO:0000313" key="1">
    <source>
        <dbReference type="EMBL" id="QGT98803.1"/>
    </source>
</evidence>
<dbReference type="Proteomes" id="UP000426444">
    <property type="component" value="Chromosome"/>
</dbReference>
<sequence>MFIAKKVEGIKDKVFKSNSRSKANSIVVNVPYHRRKDEDSVDNLIKQLAGDIVSRLDSLEEEADLDRYIDIPDTELQNEALKLKYEINKLKSYLNNL</sequence>
<keyword evidence="2" id="KW-1185">Reference proteome</keyword>
<dbReference type="KEGG" id="salq:SYNTR_0210"/>
<dbReference type="AlphaFoldDB" id="A0A6I6D6C0"/>
<gene>
    <name evidence="1" type="ORF">SYNTR_0210</name>
</gene>
<dbReference type="RefSeq" id="WP_156202759.1">
    <property type="nucleotide sequence ID" value="NZ_CP046457.1"/>
</dbReference>
<accession>A0A6I6D6C0</accession>
<evidence type="ECO:0000313" key="2">
    <source>
        <dbReference type="Proteomes" id="UP000426444"/>
    </source>
</evidence>
<organism evidence="1 2">
    <name type="scientific">Candidatus Syntrophocurvum alkaliphilum</name>
    <dbReference type="NCBI Taxonomy" id="2293317"/>
    <lineage>
        <taxon>Bacteria</taxon>
        <taxon>Bacillati</taxon>
        <taxon>Bacillota</taxon>
        <taxon>Clostridia</taxon>
        <taxon>Eubacteriales</taxon>
        <taxon>Syntrophomonadaceae</taxon>
        <taxon>Candidatus Syntrophocurvum</taxon>
    </lineage>
</organism>
<proteinExistence type="predicted"/>
<reference evidence="2" key="1">
    <citation type="journal article" date="2019" name="Microbiology">
        <title>Complete Genome Sequence of an Uncultured Bacterium of the Candidate Phylum Bipolaricaulota.</title>
        <authorList>
            <person name="Kadnikov V.V."/>
            <person name="Mardanov A.V."/>
            <person name="Beletsky A.V."/>
            <person name="Frank Y.A."/>
            <person name="Karnachuk O.V."/>
            <person name="Ravin N.V."/>
        </authorList>
    </citation>
    <scope>NUCLEOTIDE SEQUENCE [LARGE SCALE GENOMIC DNA]</scope>
</reference>